<sequence>MGSTKADERNPLFHQPAPPPPYEDGSSSYSTTSSHQLNAQAVPFIPTAFTAQQQPCPHPHPHYVHLPPPRRTFTPLGPTPYHTLPPPVSYEREHAIRLADRRARRRFFSALCWGVLLYLGISAAVTAGMHNQQELRRGAENAWRGIKRWLKQLERDWDPERLSGSHGMHIFPNVVDSSSTALPANLPSAELNAEGVQ</sequence>
<proteinExistence type="predicted"/>
<dbReference type="EMBL" id="MCGR01000067">
    <property type="protein sequence ID" value="ORY63794.1"/>
    <property type="molecule type" value="Genomic_DNA"/>
</dbReference>
<keyword evidence="2" id="KW-0472">Membrane</keyword>
<dbReference type="Proteomes" id="UP000193467">
    <property type="component" value="Unassembled WGS sequence"/>
</dbReference>
<feature type="region of interest" description="Disordered" evidence="1">
    <location>
        <begin position="1"/>
        <end position="35"/>
    </location>
</feature>
<protein>
    <recommendedName>
        <fullName evidence="5">Transmembrane protein</fullName>
    </recommendedName>
</protein>
<evidence type="ECO:0000256" key="1">
    <source>
        <dbReference type="SAM" id="MobiDB-lite"/>
    </source>
</evidence>
<evidence type="ECO:0000313" key="4">
    <source>
        <dbReference type="Proteomes" id="UP000193467"/>
    </source>
</evidence>
<name>A0A1Y2DXF5_9BASI</name>
<evidence type="ECO:0000256" key="2">
    <source>
        <dbReference type="SAM" id="Phobius"/>
    </source>
</evidence>
<gene>
    <name evidence="3" type="ORF">BCR35DRAFT_308745</name>
</gene>
<comment type="caution">
    <text evidence="3">The sequence shown here is derived from an EMBL/GenBank/DDBJ whole genome shotgun (WGS) entry which is preliminary data.</text>
</comment>
<keyword evidence="2" id="KW-0812">Transmembrane</keyword>
<evidence type="ECO:0000313" key="3">
    <source>
        <dbReference type="EMBL" id="ORY63794.1"/>
    </source>
</evidence>
<feature type="transmembrane region" description="Helical" evidence="2">
    <location>
        <begin position="107"/>
        <end position="129"/>
    </location>
</feature>
<reference evidence="3 4" key="1">
    <citation type="submission" date="2016-07" db="EMBL/GenBank/DDBJ databases">
        <title>Pervasive Adenine N6-methylation of Active Genes in Fungi.</title>
        <authorList>
            <consortium name="DOE Joint Genome Institute"/>
            <person name="Mondo S.J."/>
            <person name="Dannebaum R.O."/>
            <person name="Kuo R.C."/>
            <person name="Labutti K."/>
            <person name="Haridas S."/>
            <person name="Kuo A."/>
            <person name="Salamov A."/>
            <person name="Ahrendt S.R."/>
            <person name="Lipzen A."/>
            <person name="Sullivan W."/>
            <person name="Andreopoulos W.B."/>
            <person name="Clum A."/>
            <person name="Lindquist E."/>
            <person name="Daum C."/>
            <person name="Ramamoorthy G.K."/>
            <person name="Gryganskyi A."/>
            <person name="Culley D."/>
            <person name="Magnuson J.K."/>
            <person name="James T.Y."/>
            <person name="O'Malley M.A."/>
            <person name="Stajich J.E."/>
            <person name="Spatafora J.W."/>
            <person name="Visel A."/>
            <person name="Grigoriev I.V."/>
        </authorList>
    </citation>
    <scope>NUCLEOTIDE SEQUENCE [LARGE SCALE GENOMIC DNA]</scope>
    <source>
        <strain evidence="3 4">62-1032</strain>
    </source>
</reference>
<evidence type="ECO:0008006" key="5">
    <source>
        <dbReference type="Google" id="ProtNLM"/>
    </source>
</evidence>
<feature type="compositionally biased region" description="Basic and acidic residues" evidence="1">
    <location>
        <begin position="1"/>
        <end position="11"/>
    </location>
</feature>
<organism evidence="3 4">
    <name type="scientific">Leucosporidium creatinivorum</name>
    <dbReference type="NCBI Taxonomy" id="106004"/>
    <lineage>
        <taxon>Eukaryota</taxon>
        <taxon>Fungi</taxon>
        <taxon>Dikarya</taxon>
        <taxon>Basidiomycota</taxon>
        <taxon>Pucciniomycotina</taxon>
        <taxon>Microbotryomycetes</taxon>
        <taxon>Leucosporidiales</taxon>
        <taxon>Leucosporidium</taxon>
    </lineage>
</organism>
<dbReference type="AlphaFoldDB" id="A0A1Y2DXF5"/>
<accession>A0A1Y2DXF5</accession>
<dbReference type="InParanoid" id="A0A1Y2DXF5"/>
<keyword evidence="2" id="KW-1133">Transmembrane helix</keyword>
<keyword evidence="4" id="KW-1185">Reference proteome</keyword>